<feature type="transmembrane region" description="Helical" evidence="5">
    <location>
        <begin position="47"/>
        <end position="69"/>
    </location>
</feature>
<dbReference type="SUPFAM" id="SSF103473">
    <property type="entry name" value="MFS general substrate transporter"/>
    <property type="match status" value="1"/>
</dbReference>
<protein>
    <submittedName>
        <fullName evidence="6">Solute carrier family 22 member 16</fullName>
    </submittedName>
</protein>
<dbReference type="AlphaFoldDB" id="A0A7J8GU37"/>
<dbReference type="InterPro" id="IPR036259">
    <property type="entry name" value="MFS_trans_sf"/>
</dbReference>
<evidence type="ECO:0000313" key="6">
    <source>
        <dbReference type="EMBL" id="KAF6463119.1"/>
    </source>
</evidence>
<comment type="subcellular location">
    <subcellularLocation>
        <location evidence="1">Membrane</location>
        <topology evidence="1">Multi-pass membrane protein</topology>
    </subcellularLocation>
</comment>
<evidence type="ECO:0000256" key="4">
    <source>
        <dbReference type="ARBA" id="ARBA00023136"/>
    </source>
</evidence>
<evidence type="ECO:0000256" key="5">
    <source>
        <dbReference type="SAM" id="Phobius"/>
    </source>
</evidence>
<feature type="transmembrane region" description="Helical" evidence="5">
    <location>
        <begin position="6"/>
        <end position="26"/>
    </location>
</feature>
<keyword evidence="2 5" id="KW-0812">Transmembrane</keyword>
<keyword evidence="7" id="KW-1185">Reference proteome</keyword>
<evidence type="ECO:0000256" key="2">
    <source>
        <dbReference type="ARBA" id="ARBA00022692"/>
    </source>
</evidence>
<proteinExistence type="predicted"/>
<dbReference type="PANTHER" id="PTHR24064">
    <property type="entry name" value="SOLUTE CARRIER FAMILY 22 MEMBER"/>
    <property type="match status" value="1"/>
</dbReference>
<name>A0A7J8GU37_MOLMO</name>
<keyword evidence="4 5" id="KW-0472">Membrane</keyword>
<reference evidence="6 7" key="1">
    <citation type="journal article" date="2020" name="Nature">
        <title>Six reference-quality genomes reveal evolution of bat adaptations.</title>
        <authorList>
            <person name="Jebb D."/>
            <person name="Huang Z."/>
            <person name="Pippel M."/>
            <person name="Hughes G.M."/>
            <person name="Lavrichenko K."/>
            <person name="Devanna P."/>
            <person name="Winkler S."/>
            <person name="Jermiin L.S."/>
            <person name="Skirmuntt E.C."/>
            <person name="Katzourakis A."/>
            <person name="Burkitt-Gray L."/>
            <person name="Ray D.A."/>
            <person name="Sullivan K.A.M."/>
            <person name="Roscito J.G."/>
            <person name="Kirilenko B.M."/>
            <person name="Davalos L.M."/>
            <person name="Corthals A.P."/>
            <person name="Power M.L."/>
            <person name="Jones G."/>
            <person name="Ransome R.D."/>
            <person name="Dechmann D.K.N."/>
            <person name="Locatelli A.G."/>
            <person name="Puechmaille S.J."/>
            <person name="Fedrigo O."/>
            <person name="Jarvis E.D."/>
            <person name="Hiller M."/>
            <person name="Vernes S.C."/>
            <person name="Myers E.W."/>
            <person name="Teeling E.C."/>
        </authorList>
    </citation>
    <scope>NUCLEOTIDE SEQUENCE [LARGE SCALE GENOMIC DNA]</scope>
    <source>
        <strain evidence="6">MMolMol1</strain>
        <tissue evidence="6">Muscle</tissue>
    </source>
</reference>
<dbReference type="Proteomes" id="UP000550707">
    <property type="component" value="Unassembled WGS sequence"/>
</dbReference>
<evidence type="ECO:0000256" key="1">
    <source>
        <dbReference type="ARBA" id="ARBA00004141"/>
    </source>
</evidence>
<keyword evidence="3 5" id="KW-1133">Transmembrane helix</keyword>
<organism evidence="6 7">
    <name type="scientific">Molossus molossus</name>
    <name type="common">Pallas' mastiff bat</name>
    <name type="synonym">Vespertilio molossus</name>
    <dbReference type="NCBI Taxonomy" id="27622"/>
    <lineage>
        <taxon>Eukaryota</taxon>
        <taxon>Metazoa</taxon>
        <taxon>Chordata</taxon>
        <taxon>Craniata</taxon>
        <taxon>Vertebrata</taxon>
        <taxon>Euteleostomi</taxon>
        <taxon>Mammalia</taxon>
        <taxon>Eutheria</taxon>
        <taxon>Laurasiatheria</taxon>
        <taxon>Chiroptera</taxon>
        <taxon>Yangochiroptera</taxon>
        <taxon>Molossidae</taxon>
        <taxon>Molossus</taxon>
    </lineage>
</organism>
<dbReference type="Gene3D" id="1.20.1250.20">
    <property type="entry name" value="MFS general substrate transporter like domains"/>
    <property type="match status" value="1"/>
</dbReference>
<accession>A0A7J8GU37</accession>
<dbReference type="GO" id="GO:0016020">
    <property type="term" value="C:membrane"/>
    <property type="evidence" value="ECO:0007669"/>
    <property type="project" value="UniProtKB-SubCell"/>
</dbReference>
<evidence type="ECO:0000256" key="3">
    <source>
        <dbReference type="ARBA" id="ARBA00022989"/>
    </source>
</evidence>
<sequence length="105" mass="11252">MAGKFAIGSAFGLIYLYTAELYPTMIRTQAMGSGSMVSRAGSIIAPLCIYLSSVWIFMPQLLVGILAFVSGMLTLKLPETLGKPLATTWEEATRLDVEKDGSSGK</sequence>
<gene>
    <name evidence="6" type="ORF">HJG59_016644</name>
</gene>
<dbReference type="EMBL" id="JACASF010000008">
    <property type="protein sequence ID" value="KAF6463119.1"/>
    <property type="molecule type" value="Genomic_DNA"/>
</dbReference>
<comment type="caution">
    <text evidence="6">The sequence shown here is derived from an EMBL/GenBank/DDBJ whole genome shotgun (WGS) entry which is preliminary data.</text>
</comment>
<evidence type="ECO:0000313" key="7">
    <source>
        <dbReference type="Proteomes" id="UP000550707"/>
    </source>
</evidence>